<dbReference type="Gene3D" id="6.20.50.140">
    <property type="match status" value="1"/>
</dbReference>
<dbReference type="EMBL" id="JADIND010000104">
    <property type="protein sequence ID" value="MBO8430728.1"/>
    <property type="molecule type" value="Genomic_DNA"/>
</dbReference>
<protein>
    <submittedName>
        <fullName evidence="6">Efflux RND transporter periplasmic adaptor subunit</fullName>
    </submittedName>
</protein>
<dbReference type="Pfam" id="PF25954">
    <property type="entry name" value="Beta-barrel_RND_2"/>
    <property type="match status" value="1"/>
</dbReference>
<evidence type="ECO:0000313" key="7">
    <source>
        <dbReference type="Proteomes" id="UP000823632"/>
    </source>
</evidence>
<reference evidence="6" key="2">
    <citation type="journal article" date="2021" name="PeerJ">
        <title>Extensive microbial diversity within the chicken gut microbiome revealed by metagenomics and culture.</title>
        <authorList>
            <person name="Gilroy R."/>
            <person name="Ravi A."/>
            <person name="Getino M."/>
            <person name="Pursley I."/>
            <person name="Horton D.L."/>
            <person name="Alikhan N.F."/>
            <person name="Baker D."/>
            <person name="Gharbi K."/>
            <person name="Hall N."/>
            <person name="Watson M."/>
            <person name="Adriaenssens E.M."/>
            <person name="Foster-Nyarko E."/>
            <person name="Jarju S."/>
            <person name="Secka A."/>
            <person name="Antonio M."/>
            <person name="Oren A."/>
            <person name="Chaudhuri R.R."/>
            <person name="La Ragione R."/>
            <person name="Hildebrand F."/>
            <person name="Pallen M.J."/>
        </authorList>
    </citation>
    <scope>NUCLEOTIDE SEQUENCE</scope>
    <source>
        <strain evidence="6">10192</strain>
    </source>
</reference>
<dbReference type="Proteomes" id="UP000823632">
    <property type="component" value="Unassembled WGS sequence"/>
</dbReference>
<dbReference type="InterPro" id="IPR058792">
    <property type="entry name" value="Beta-barrel_RND_2"/>
</dbReference>
<evidence type="ECO:0000259" key="3">
    <source>
        <dbReference type="Pfam" id="PF25876"/>
    </source>
</evidence>
<dbReference type="InterPro" id="IPR058625">
    <property type="entry name" value="MdtA-like_BSH"/>
</dbReference>
<dbReference type="InterPro" id="IPR058624">
    <property type="entry name" value="MdtA-like_HH"/>
</dbReference>
<dbReference type="Gene3D" id="2.40.30.170">
    <property type="match status" value="1"/>
</dbReference>
<feature type="domain" description="CusB-like beta-barrel" evidence="5">
    <location>
        <begin position="197"/>
        <end position="271"/>
    </location>
</feature>
<dbReference type="GO" id="GO:0015562">
    <property type="term" value="F:efflux transmembrane transporter activity"/>
    <property type="evidence" value="ECO:0007669"/>
    <property type="project" value="TreeGrafter"/>
</dbReference>
<dbReference type="PANTHER" id="PTHR30469">
    <property type="entry name" value="MULTIDRUG RESISTANCE PROTEIN MDTA"/>
    <property type="match status" value="1"/>
</dbReference>
<sequence length="362" mass="39649">MKNHISYETRKLKRCTITQVVEASGTINPVNTVSVGSTVSGLIESIYVDFNSQVKKGQLLAQIDPRTFQATVEQQRASVANAEANVARMEAVTEMARKTYVRYKNLYAKNFIAKSELDQAESDYLSNLAQVASAKAQVTQSRASLSTAETNLGYTKIIAPVDGTIVSREIDVGQPVAASFQAPELFTIAQDLTKMQIEVSVSEADIGKVAVGQEVTYTLDGYQDSVFQGKVTQVRISPTTVSNVVTYTVIVNVDNEDLKLIPGMTANVSIITDKSENVLCAPSLALKYNPNTDGTRYKTQGIWILQKNKKPKRIEIETGASNDTQFEVISDELKEGDRVITGSSNVRKSSQEGGRRRGPRMF</sequence>
<evidence type="ECO:0000259" key="4">
    <source>
        <dbReference type="Pfam" id="PF25917"/>
    </source>
</evidence>
<dbReference type="InterPro" id="IPR006143">
    <property type="entry name" value="RND_pump_MFP"/>
</dbReference>
<dbReference type="Gene3D" id="2.40.50.100">
    <property type="match status" value="2"/>
</dbReference>
<gene>
    <name evidence="6" type="ORF">IAC76_05010</name>
</gene>
<proteinExistence type="inferred from homology"/>
<feature type="domain" description="Multidrug resistance protein MdtA-like alpha-helical hairpin" evidence="3">
    <location>
        <begin position="80"/>
        <end position="155"/>
    </location>
</feature>
<organism evidence="6 7">
    <name type="scientific">Candidatus Scatousia excrementipullorum</name>
    <dbReference type="NCBI Taxonomy" id="2840936"/>
    <lineage>
        <taxon>Bacteria</taxon>
        <taxon>Candidatus Scatousia</taxon>
    </lineage>
</organism>
<dbReference type="Pfam" id="PF25876">
    <property type="entry name" value="HH_MFP_RND"/>
    <property type="match status" value="1"/>
</dbReference>
<accession>A0A9D9DND6</accession>
<name>A0A9D9DND6_9BACT</name>
<comment type="caution">
    <text evidence="6">The sequence shown here is derived from an EMBL/GenBank/DDBJ whole genome shotgun (WGS) entry which is preliminary data.</text>
</comment>
<dbReference type="PANTHER" id="PTHR30469:SF33">
    <property type="entry name" value="SLR1207 PROTEIN"/>
    <property type="match status" value="1"/>
</dbReference>
<feature type="region of interest" description="Disordered" evidence="2">
    <location>
        <begin position="340"/>
        <end position="362"/>
    </location>
</feature>
<evidence type="ECO:0000313" key="6">
    <source>
        <dbReference type="EMBL" id="MBO8430728.1"/>
    </source>
</evidence>
<evidence type="ECO:0000256" key="2">
    <source>
        <dbReference type="SAM" id="MobiDB-lite"/>
    </source>
</evidence>
<evidence type="ECO:0000256" key="1">
    <source>
        <dbReference type="ARBA" id="ARBA00009477"/>
    </source>
</evidence>
<dbReference type="GO" id="GO:1990281">
    <property type="term" value="C:efflux pump complex"/>
    <property type="evidence" value="ECO:0007669"/>
    <property type="project" value="TreeGrafter"/>
</dbReference>
<dbReference type="NCBIfam" id="TIGR01730">
    <property type="entry name" value="RND_mfp"/>
    <property type="match status" value="1"/>
</dbReference>
<dbReference type="SUPFAM" id="SSF111369">
    <property type="entry name" value="HlyD-like secretion proteins"/>
    <property type="match status" value="1"/>
</dbReference>
<comment type="similarity">
    <text evidence="1">Belongs to the membrane fusion protein (MFP) (TC 8.A.1) family.</text>
</comment>
<reference evidence="6" key="1">
    <citation type="submission" date="2020-10" db="EMBL/GenBank/DDBJ databases">
        <authorList>
            <person name="Gilroy R."/>
        </authorList>
    </citation>
    <scope>NUCLEOTIDE SEQUENCE</scope>
    <source>
        <strain evidence="6">10192</strain>
    </source>
</reference>
<dbReference type="AlphaFoldDB" id="A0A9D9DND6"/>
<evidence type="ECO:0000259" key="5">
    <source>
        <dbReference type="Pfam" id="PF25954"/>
    </source>
</evidence>
<feature type="domain" description="Multidrug resistance protein MdtA-like barrel-sandwich hybrid" evidence="4">
    <location>
        <begin position="31"/>
        <end position="183"/>
    </location>
</feature>
<dbReference type="Pfam" id="PF25917">
    <property type="entry name" value="BSH_RND"/>
    <property type="match status" value="1"/>
</dbReference>